<dbReference type="Proteomes" id="UP000778864">
    <property type="component" value="Unassembled WGS sequence"/>
</dbReference>
<gene>
    <name evidence="1" type="ORF">KHZ90_08635</name>
</gene>
<protein>
    <submittedName>
        <fullName evidence="1">Uncharacterized protein</fullName>
    </submittedName>
</protein>
<evidence type="ECO:0000313" key="2">
    <source>
        <dbReference type="Proteomes" id="UP000778864"/>
    </source>
</evidence>
<dbReference type="RefSeq" id="WP_278468160.1">
    <property type="nucleotide sequence ID" value="NZ_JAGZMU010000005.1"/>
</dbReference>
<evidence type="ECO:0000313" key="1">
    <source>
        <dbReference type="EMBL" id="MBS4893828.1"/>
    </source>
</evidence>
<proteinExistence type="predicted"/>
<dbReference type="AlphaFoldDB" id="A0A943ABI8"/>
<comment type="caution">
    <text evidence="1">The sequence shown here is derived from an EMBL/GenBank/DDBJ whole genome shotgun (WGS) entry which is preliminary data.</text>
</comment>
<organism evidence="1 2">
    <name type="scientific">Veillonella parvula</name>
    <name type="common">Staphylococcus parvulus</name>
    <dbReference type="NCBI Taxonomy" id="29466"/>
    <lineage>
        <taxon>Bacteria</taxon>
        <taxon>Bacillati</taxon>
        <taxon>Bacillota</taxon>
        <taxon>Negativicutes</taxon>
        <taxon>Veillonellales</taxon>
        <taxon>Veillonellaceae</taxon>
        <taxon>Veillonella</taxon>
    </lineage>
</organism>
<name>A0A943ABI8_VEIPA</name>
<sequence>MSIVLRGYQKESLERIINLKEESNNLMQMISDVDESSLEKGSSYIKKLIG</sequence>
<reference evidence="1" key="1">
    <citation type="submission" date="2021-02" db="EMBL/GenBank/DDBJ databases">
        <title>Infant gut strain persistence is associated with maternal origin, phylogeny, and functional potential including surface adhesion and iron acquisition.</title>
        <authorList>
            <person name="Lou Y.C."/>
        </authorList>
    </citation>
    <scope>NUCLEOTIDE SEQUENCE</scope>
    <source>
        <strain evidence="1">L3_108_031G1_dasL3_108_031G1_concoct_20</strain>
    </source>
</reference>
<accession>A0A943ABI8</accession>
<dbReference type="EMBL" id="JAGZMU010000005">
    <property type="protein sequence ID" value="MBS4893828.1"/>
    <property type="molecule type" value="Genomic_DNA"/>
</dbReference>